<feature type="region of interest" description="Disordered" evidence="7">
    <location>
        <begin position="648"/>
        <end position="698"/>
    </location>
</feature>
<evidence type="ECO:0000256" key="1">
    <source>
        <dbReference type="ARBA" id="ARBA00004123"/>
    </source>
</evidence>
<dbReference type="Pfam" id="PF00498">
    <property type="entry name" value="FHA"/>
    <property type="match status" value="1"/>
</dbReference>
<feature type="domain" description="FHA" evidence="8">
    <location>
        <begin position="56"/>
        <end position="108"/>
    </location>
</feature>
<dbReference type="PRINTS" id="PR00053">
    <property type="entry name" value="FORKHEAD"/>
</dbReference>
<dbReference type="PROSITE" id="PS50006">
    <property type="entry name" value="FHA_DOMAIN"/>
    <property type="match status" value="1"/>
</dbReference>
<feature type="DNA-binding region" description="Fork-head" evidence="6">
    <location>
        <begin position="333"/>
        <end position="428"/>
    </location>
</feature>
<comment type="subcellular location">
    <subcellularLocation>
        <location evidence="1 6">Nucleus</location>
    </subcellularLocation>
</comment>
<feature type="region of interest" description="Disordered" evidence="7">
    <location>
        <begin position="224"/>
        <end position="247"/>
    </location>
</feature>
<dbReference type="SUPFAM" id="SSF49879">
    <property type="entry name" value="SMAD/FHA domain"/>
    <property type="match status" value="1"/>
</dbReference>
<feature type="compositionally biased region" description="Polar residues" evidence="7">
    <location>
        <begin position="440"/>
        <end position="449"/>
    </location>
</feature>
<dbReference type="CDD" id="cd20054">
    <property type="entry name" value="FH_FOXK1"/>
    <property type="match status" value="1"/>
</dbReference>
<dbReference type="SMART" id="SM00240">
    <property type="entry name" value="FHA"/>
    <property type="match status" value="1"/>
</dbReference>
<evidence type="ECO:0000256" key="4">
    <source>
        <dbReference type="ARBA" id="ARBA00023163"/>
    </source>
</evidence>
<dbReference type="Gene3D" id="1.10.10.10">
    <property type="entry name" value="Winged helix-like DNA-binding domain superfamily/Winged helix DNA-binding domain"/>
    <property type="match status" value="1"/>
</dbReference>
<dbReference type="InterPro" id="IPR036390">
    <property type="entry name" value="WH_DNA-bd_sf"/>
</dbReference>
<gene>
    <name evidence="10" type="ORF">V9T40_012455</name>
</gene>
<evidence type="ECO:0000313" key="11">
    <source>
        <dbReference type="Proteomes" id="UP001367676"/>
    </source>
</evidence>
<dbReference type="Pfam" id="PF00250">
    <property type="entry name" value="Forkhead"/>
    <property type="match status" value="1"/>
</dbReference>
<evidence type="ECO:0008006" key="12">
    <source>
        <dbReference type="Google" id="ProtNLM"/>
    </source>
</evidence>
<evidence type="ECO:0000313" key="10">
    <source>
        <dbReference type="EMBL" id="KAK7576169.1"/>
    </source>
</evidence>
<sequence length="698" mass="76932">MTTHSRAQENDAWALLALKSAPTSPSKIQWCPETEGTAIAKLEGREFEYLVRQKKIIVGRNSSRGSVDVNMGHSSFISRKHVEIRFDSPHFYMSCNGKNGVFVDGIFQRKGAPAIQLPKTCTLRFPSTNIKLVFQSLVEDPATSNSVKIESENSIDDQISPNHEYSINVRTLPDSVSHPVALQTHVIPNSANIVASIPGPHVFTCENKRMLLPLRINIPVEREPSVASSPFPSPTGTLSAANSCPTSPRGLHPGKRNMDDLPIISGYPPSHASVITTSLAATSYAIDNKMESSQDNIEVITYGEDASVNSKIYRHPNGTAGMLSLSPSKDESKPPYSYAQLIVQAVASAPDKQLTLSGIYSYITKNYPYYRTADKGWQNSIRHNLSLNRYFLKVPRSQEEPGKGSFWRIDPQSESKLIEQAFRRRRQRGVPCFRAPFGLSSRSAPSSPNHLGLGSLMTSDPLSPENSPVTTTEQPVSLDYVSQSAPGSPRHNNLPTQYLPEKLVLENCSSSGYVIKEATSTVHLYPKTPVIVQAYETFNNDSYVNSSVNDEPALNAKNYMVEHDETVEVEEQPVKQESTETDHIDVGDKCKGDAVQSTAVGDRMKQNDIIKEAGSVILSTCYETSIPSDAVVEAYEETVNCVSPSSYVHMSDAEDESQPESEHEETVAANEQVTVVEEDLSQQPPLKKTKLWDEREAV</sequence>
<dbReference type="FunFam" id="1.10.10.10:FF:000030">
    <property type="entry name" value="Forkhead box protein K2"/>
    <property type="match status" value="1"/>
</dbReference>
<feature type="compositionally biased region" description="Polar residues" evidence="7">
    <location>
        <begin position="226"/>
        <end position="246"/>
    </location>
</feature>
<evidence type="ECO:0000256" key="2">
    <source>
        <dbReference type="ARBA" id="ARBA00023015"/>
    </source>
</evidence>
<keyword evidence="11" id="KW-1185">Reference proteome</keyword>
<dbReference type="InterPro" id="IPR001766">
    <property type="entry name" value="Fork_head_dom"/>
</dbReference>
<dbReference type="PROSITE" id="PS00658">
    <property type="entry name" value="FORK_HEAD_2"/>
    <property type="match status" value="1"/>
</dbReference>
<dbReference type="GO" id="GO:0045893">
    <property type="term" value="P:positive regulation of DNA-templated transcription"/>
    <property type="evidence" value="ECO:0007669"/>
    <property type="project" value="UniProtKB-ARBA"/>
</dbReference>
<dbReference type="InterPro" id="IPR008984">
    <property type="entry name" value="SMAD_FHA_dom_sf"/>
</dbReference>
<feature type="region of interest" description="Disordered" evidence="7">
    <location>
        <begin position="440"/>
        <end position="473"/>
    </location>
</feature>
<dbReference type="PROSITE" id="PS50039">
    <property type="entry name" value="FORK_HEAD_3"/>
    <property type="match status" value="1"/>
</dbReference>
<dbReference type="SUPFAM" id="SSF46785">
    <property type="entry name" value="Winged helix' DNA-binding domain"/>
    <property type="match status" value="1"/>
</dbReference>
<dbReference type="InterPro" id="IPR030456">
    <property type="entry name" value="TF_fork_head_CS_2"/>
</dbReference>
<keyword evidence="3 6" id="KW-0238">DNA-binding</keyword>
<evidence type="ECO:0000259" key="9">
    <source>
        <dbReference type="PROSITE" id="PS50039"/>
    </source>
</evidence>
<dbReference type="GO" id="GO:0000981">
    <property type="term" value="F:DNA-binding transcription factor activity, RNA polymerase II-specific"/>
    <property type="evidence" value="ECO:0007669"/>
    <property type="project" value="TreeGrafter"/>
</dbReference>
<dbReference type="FunFam" id="2.60.200.20:FF:000031">
    <property type="entry name" value="Forkhead box protein K1"/>
    <property type="match status" value="1"/>
</dbReference>
<dbReference type="PANTHER" id="PTHR45881:SF7">
    <property type="entry name" value="CHECKPOINT SUPPRESSOR 1-LIKE, ISOFORM A-RELATED"/>
    <property type="match status" value="1"/>
</dbReference>
<dbReference type="InterPro" id="IPR000253">
    <property type="entry name" value="FHA_dom"/>
</dbReference>
<comment type="caution">
    <text evidence="10">The sequence shown here is derived from an EMBL/GenBank/DDBJ whole genome shotgun (WGS) entry which is preliminary data.</text>
</comment>
<organism evidence="10 11">
    <name type="scientific">Parthenolecanium corni</name>
    <dbReference type="NCBI Taxonomy" id="536013"/>
    <lineage>
        <taxon>Eukaryota</taxon>
        <taxon>Metazoa</taxon>
        <taxon>Ecdysozoa</taxon>
        <taxon>Arthropoda</taxon>
        <taxon>Hexapoda</taxon>
        <taxon>Insecta</taxon>
        <taxon>Pterygota</taxon>
        <taxon>Neoptera</taxon>
        <taxon>Paraneoptera</taxon>
        <taxon>Hemiptera</taxon>
        <taxon>Sternorrhyncha</taxon>
        <taxon>Coccoidea</taxon>
        <taxon>Coccidae</taxon>
        <taxon>Parthenolecanium</taxon>
    </lineage>
</organism>
<name>A0AAN9XZG4_9HEMI</name>
<accession>A0AAN9XZG4</accession>
<reference evidence="10 11" key="1">
    <citation type="submission" date="2024-03" db="EMBL/GenBank/DDBJ databases">
        <title>Adaptation during the transition from Ophiocordyceps entomopathogen to insect associate is accompanied by gene loss and intensified selection.</title>
        <authorList>
            <person name="Ward C.M."/>
            <person name="Onetto C.A."/>
            <person name="Borneman A.R."/>
        </authorList>
    </citation>
    <scope>NUCLEOTIDE SEQUENCE [LARGE SCALE GENOMIC DNA]</scope>
    <source>
        <strain evidence="10">AWRI1</strain>
        <tissue evidence="10">Single Adult Female</tissue>
    </source>
</reference>
<evidence type="ECO:0000256" key="6">
    <source>
        <dbReference type="PROSITE-ProRule" id="PRU00089"/>
    </source>
</evidence>
<protein>
    <recommendedName>
        <fullName evidence="12">Forkhead box protein K2</fullName>
    </recommendedName>
</protein>
<dbReference type="EMBL" id="JBBCAQ010000036">
    <property type="protein sequence ID" value="KAK7576169.1"/>
    <property type="molecule type" value="Genomic_DNA"/>
</dbReference>
<evidence type="ECO:0000256" key="5">
    <source>
        <dbReference type="ARBA" id="ARBA00023242"/>
    </source>
</evidence>
<evidence type="ECO:0000256" key="3">
    <source>
        <dbReference type="ARBA" id="ARBA00023125"/>
    </source>
</evidence>
<dbReference type="Proteomes" id="UP001367676">
    <property type="component" value="Unassembled WGS sequence"/>
</dbReference>
<dbReference type="SMART" id="SM00339">
    <property type="entry name" value="FH"/>
    <property type="match status" value="1"/>
</dbReference>
<dbReference type="PANTHER" id="PTHR45881">
    <property type="entry name" value="CHECKPOINT SUPPRESSOR 1-LIKE, ISOFORM A-RELATED"/>
    <property type="match status" value="1"/>
</dbReference>
<feature type="domain" description="Fork-head" evidence="9">
    <location>
        <begin position="333"/>
        <end position="428"/>
    </location>
</feature>
<dbReference type="CDD" id="cd22688">
    <property type="entry name" value="FHA_FOXK"/>
    <property type="match status" value="1"/>
</dbReference>
<dbReference type="InterPro" id="IPR036388">
    <property type="entry name" value="WH-like_DNA-bd_sf"/>
</dbReference>
<dbReference type="GO" id="GO:0000978">
    <property type="term" value="F:RNA polymerase II cis-regulatory region sequence-specific DNA binding"/>
    <property type="evidence" value="ECO:0007669"/>
    <property type="project" value="TreeGrafter"/>
</dbReference>
<dbReference type="GO" id="GO:0005634">
    <property type="term" value="C:nucleus"/>
    <property type="evidence" value="ECO:0007669"/>
    <property type="project" value="UniProtKB-SubCell"/>
</dbReference>
<dbReference type="InterPro" id="IPR047394">
    <property type="entry name" value="FH_FOXK1"/>
</dbReference>
<keyword evidence="5 6" id="KW-0539">Nucleus</keyword>
<keyword evidence="4" id="KW-0804">Transcription</keyword>
<evidence type="ECO:0000256" key="7">
    <source>
        <dbReference type="SAM" id="MobiDB-lite"/>
    </source>
</evidence>
<keyword evidence="2" id="KW-0805">Transcription regulation</keyword>
<proteinExistence type="predicted"/>
<dbReference type="AlphaFoldDB" id="A0AAN9XZG4"/>
<dbReference type="Gene3D" id="2.60.200.20">
    <property type="match status" value="1"/>
</dbReference>
<feature type="compositionally biased region" description="Polar residues" evidence="7">
    <location>
        <begin position="456"/>
        <end position="473"/>
    </location>
</feature>
<evidence type="ECO:0000259" key="8">
    <source>
        <dbReference type="PROSITE" id="PS50006"/>
    </source>
</evidence>